<name>A0A7C4DBR4_STAMA</name>
<proteinExistence type="predicted"/>
<reference evidence="2" key="1">
    <citation type="journal article" date="2020" name="mSystems">
        <title>Genome- and Community-Level Interaction Insights into Carbon Utilization and Element Cycling Functions of Hydrothermarchaeota in Hydrothermal Sediment.</title>
        <authorList>
            <person name="Zhou Z."/>
            <person name="Liu Y."/>
            <person name="Xu W."/>
            <person name="Pan J."/>
            <person name="Luo Z.H."/>
            <person name="Li M."/>
        </authorList>
    </citation>
    <scope>NUCLEOTIDE SEQUENCE [LARGE SCALE GENOMIC DNA]</scope>
    <source>
        <strain evidence="2">SpSt-642</strain>
    </source>
</reference>
<keyword evidence="1" id="KW-1133">Transmembrane helix</keyword>
<keyword evidence="1" id="KW-0472">Membrane</keyword>
<gene>
    <name evidence="2" type="ORF">ENU14_07025</name>
</gene>
<comment type="caution">
    <text evidence="2">The sequence shown here is derived from an EMBL/GenBank/DDBJ whole genome shotgun (WGS) entry which is preliminary data.</text>
</comment>
<dbReference type="AlphaFoldDB" id="A0A7C4DBR4"/>
<dbReference type="EMBL" id="DTBJ01000058">
    <property type="protein sequence ID" value="HGM59317.1"/>
    <property type="molecule type" value="Genomic_DNA"/>
</dbReference>
<evidence type="ECO:0000256" key="1">
    <source>
        <dbReference type="SAM" id="Phobius"/>
    </source>
</evidence>
<feature type="transmembrane region" description="Helical" evidence="1">
    <location>
        <begin position="7"/>
        <end position="26"/>
    </location>
</feature>
<keyword evidence="1" id="KW-0812">Transmembrane</keyword>
<organism evidence="2">
    <name type="scientific">Staphylothermus marinus</name>
    <dbReference type="NCBI Taxonomy" id="2280"/>
    <lineage>
        <taxon>Archaea</taxon>
        <taxon>Thermoproteota</taxon>
        <taxon>Thermoprotei</taxon>
        <taxon>Desulfurococcales</taxon>
        <taxon>Desulfurococcaceae</taxon>
        <taxon>Staphylothermus</taxon>
    </lineage>
</organism>
<evidence type="ECO:0000313" key="2">
    <source>
        <dbReference type="EMBL" id="HGM59317.1"/>
    </source>
</evidence>
<sequence>MPVNIKLIIPIIVVIVVVIAAVLLLMPKESGLVEETTPTEQTETTPTSLITTPTQQEEKLYEIFERSIKATLKKTEPGEPGDYKLEIQYDAVKYKPEIVVTITKITISDIYRSITKEKTENAILGTTSKPRLCTIYLTEEEYNRLFAEMEVVMVVFHVRVGDRTETVEYMVTVSMPGSPTTTRPGGIPV</sequence>
<protein>
    <submittedName>
        <fullName evidence="2">Uncharacterized protein</fullName>
    </submittedName>
</protein>
<accession>A0A7C4DBR4</accession>